<proteinExistence type="predicted"/>
<dbReference type="Proteomes" id="UP000045285">
    <property type="component" value="Unassembled WGS sequence"/>
</dbReference>
<evidence type="ECO:0000313" key="5">
    <source>
        <dbReference type="Proteomes" id="UP000046122"/>
    </source>
</evidence>
<organism evidence="3 5">
    <name type="scientific">Mesorhizobium plurifarium</name>
    <dbReference type="NCBI Taxonomy" id="69974"/>
    <lineage>
        <taxon>Bacteria</taxon>
        <taxon>Pseudomonadati</taxon>
        <taxon>Pseudomonadota</taxon>
        <taxon>Alphaproteobacteria</taxon>
        <taxon>Hyphomicrobiales</taxon>
        <taxon>Phyllobacteriaceae</taxon>
        <taxon>Mesorhizobium</taxon>
    </lineage>
</organism>
<accession>A0A090G3Y7</accession>
<reference evidence="4" key="2">
    <citation type="submission" date="2014-08" db="EMBL/GenBank/DDBJ databases">
        <authorList>
            <person name="Moulin L."/>
        </authorList>
    </citation>
    <scope>NUCLEOTIDE SEQUENCE [LARGE SCALE GENOMIC DNA]</scope>
</reference>
<name>A0A090G3Y7_MESPL</name>
<dbReference type="EMBL" id="CCNE01000006">
    <property type="protein sequence ID" value="CDX51909.1"/>
    <property type="molecule type" value="Genomic_DNA"/>
</dbReference>
<sequence>MRLPGSFCAAIPCISGTSQPLARLRRCGHYASAGVCSFAARPDQSAIEQPVYWAPEINPGVVNLVEVPPELQTREGSTIDVPRGVGRHDEVGLHTRSGGTQLAVLGDAKPDEPVAAIIPLDGMAYDRLEAIERFIRSIHRQHLPDARLTAAQRRRLGHMLRCLDGREERASHFEVATVLFGRRLVSAADWHDSAFRYQTHRLVRDGLKMVERGYRHLLRARRRHS</sequence>
<gene>
    <name evidence="2" type="ORF">MPL3356_110306</name>
    <name evidence="3" type="ORF">MPL3365_140106</name>
</gene>
<evidence type="ECO:0000259" key="1">
    <source>
        <dbReference type="Pfam" id="PF10074"/>
    </source>
</evidence>
<dbReference type="AlphaFoldDB" id="A0A090G3Y7"/>
<dbReference type="Proteomes" id="UP000046122">
    <property type="component" value="Unassembled WGS sequence"/>
</dbReference>
<evidence type="ECO:0000313" key="2">
    <source>
        <dbReference type="EMBL" id="CDX12048.1"/>
    </source>
</evidence>
<dbReference type="EMBL" id="CCMZ01000003">
    <property type="protein sequence ID" value="CDX12048.1"/>
    <property type="molecule type" value="Genomic_DNA"/>
</dbReference>
<reference evidence="3 5" key="1">
    <citation type="submission" date="2014-08" db="EMBL/GenBank/DDBJ databases">
        <authorList>
            <person name="Moulin Lionel"/>
        </authorList>
    </citation>
    <scope>NUCLEOTIDE SEQUENCE [LARGE SCALE GENOMIC DNA]</scope>
</reference>
<dbReference type="Pfam" id="PF10074">
    <property type="entry name" value="RovC_DNA-bd"/>
    <property type="match status" value="1"/>
</dbReference>
<evidence type="ECO:0000313" key="3">
    <source>
        <dbReference type="EMBL" id="CDX51909.1"/>
    </source>
</evidence>
<feature type="domain" description="T6SS Transcription factor RovC-like DNA binding" evidence="1">
    <location>
        <begin position="117"/>
        <end position="219"/>
    </location>
</feature>
<evidence type="ECO:0000313" key="4">
    <source>
        <dbReference type="Proteomes" id="UP000045285"/>
    </source>
</evidence>
<protein>
    <recommendedName>
        <fullName evidence="1">T6SS Transcription factor RovC-like DNA binding domain-containing protein</fullName>
    </recommendedName>
</protein>
<keyword evidence="4" id="KW-1185">Reference proteome</keyword>
<dbReference type="InterPro" id="IPR018754">
    <property type="entry name" value="RovC-like_DNA-bd"/>
</dbReference>